<feature type="compositionally biased region" description="Pro residues" evidence="3">
    <location>
        <begin position="96"/>
        <end position="107"/>
    </location>
</feature>
<feature type="compositionally biased region" description="Pro residues" evidence="3">
    <location>
        <begin position="118"/>
        <end position="127"/>
    </location>
</feature>
<feature type="region of interest" description="Disordered" evidence="3">
    <location>
        <begin position="37"/>
        <end position="165"/>
    </location>
</feature>
<name>A0A6A4K8P5_APOLU</name>
<protein>
    <recommendedName>
        <fullName evidence="2">Phospholipid scramblase</fullName>
    </recommendedName>
</protein>
<reference evidence="4" key="1">
    <citation type="journal article" date="2021" name="Mol. Ecol. Resour.">
        <title>Apolygus lucorum genome provides insights into omnivorousness and mesophyll feeding.</title>
        <authorList>
            <person name="Liu Y."/>
            <person name="Liu H."/>
            <person name="Wang H."/>
            <person name="Huang T."/>
            <person name="Liu B."/>
            <person name="Yang B."/>
            <person name="Yin L."/>
            <person name="Li B."/>
            <person name="Zhang Y."/>
            <person name="Zhang S."/>
            <person name="Jiang F."/>
            <person name="Zhang X."/>
            <person name="Ren Y."/>
            <person name="Wang B."/>
            <person name="Wang S."/>
            <person name="Lu Y."/>
            <person name="Wu K."/>
            <person name="Fan W."/>
            <person name="Wang G."/>
        </authorList>
    </citation>
    <scope>NUCLEOTIDE SEQUENCE</scope>
    <source>
        <strain evidence="4">12Hb</strain>
    </source>
</reference>
<feature type="compositionally biased region" description="Low complexity" evidence="3">
    <location>
        <begin position="128"/>
        <end position="137"/>
    </location>
</feature>
<organism evidence="4 5">
    <name type="scientific">Apolygus lucorum</name>
    <name type="common">Small green plant bug</name>
    <name type="synonym">Lygocoris lucorum</name>
    <dbReference type="NCBI Taxonomy" id="248454"/>
    <lineage>
        <taxon>Eukaryota</taxon>
        <taxon>Metazoa</taxon>
        <taxon>Ecdysozoa</taxon>
        <taxon>Arthropoda</taxon>
        <taxon>Hexapoda</taxon>
        <taxon>Insecta</taxon>
        <taxon>Pterygota</taxon>
        <taxon>Neoptera</taxon>
        <taxon>Paraneoptera</taxon>
        <taxon>Hemiptera</taxon>
        <taxon>Heteroptera</taxon>
        <taxon>Panheteroptera</taxon>
        <taxon>Cimicomorpha</taxon>
        <taxon>Miridae</taxon>
        <taxon>Mirini</taxon>
        <taxon>Apolygus</taxon>
    </lineage>
</organism>
<keyword evidence="5" id="KW-1185">Reference proteome</keyword>
<keyword evidence="2" id="KW-0564">Palmitate</keyword>
<dbReference type="InterPro" id="IPR025659">
    <property type="entry name" value="Tubby-like_C"/>
</dbReference>
<gene>
    <name evidence="4" type="ORF">GE061_014207</name>
</gene>
<evidence type="ECO:0000313" key="4">
    <source>
        <dbReference type="EMBL" id="KAF6211093.1"/>
    </source>
</evidence>
<dbReference type="InterPro" id="IPR005552">
    <property type="entry name" value="Scramblase"/>
</dbReference>
<comment type="cofactor">
    <cofactor evidence="2">
        <name>Ca(2+)</name>
        <dbReference type="ChEBI" id="CHEBI:29108"/>
    </cofactor>
</comment>
<dbReference type="PANTHER" id="PTHR23248:SF9">
    <property type="entry name" value="PHOSPHOLIPID SCRAMBLASE"/>
    <property type="match status" value="1"/>
</dbReference>
<evidence type="ECO:0000256" key="1">
    <source>
        <dbReference type="ARBA" id="ARBA00005350"/>
    </source>
</evidence>
<comment type="function">
    <text evidence="2">May mediate accelerated ATP-independent bidirectional transbilayer migration of phospholipids upon binding calcium ions that results in a loss of phospholipid asymmetry in the plasma membrane.</text>
</comment>
<evidence type="ECO:0000256" key="2">
    <source>
        <dbReference type="RuleBase" id="RU363116"/>
    </source>
</evidence>
<evidence type="ECO:0000313" key="5">
    <source>
        <dbReference type="Proteomes" id="UP000466442"/>
    </source>
</evidence>
<evidence type="ECO:0000256" key="3">
    <source>
        <dbReference type="SAM" id="MobiDB-lite"/>
    </source>
</evidence>
<feature type="compositionally biased region" description="Pro residues" evidence="3">
    <location>
        <begin position="54"/>
        <end position="88"/>
    </location>
</feature>
<dbReference type="PRINTS" id="PR01217">
    <property type="entry name" value="PRICHEXTENSN"/>
</dbReference>
<dbReference type="GO" id="GO:0005886">
    <property type="term" value="C:plasma membrane"/>
    <property type="evidence" value="ECO:0007669"/>
    <property type="project" value="TreeGrafter"/>
</dbReference>
<feature type="compositionally biased region" description="Low complexity" evidence="3">
    <location>
        <begin position="108"/>
        <end position="117"/>
    </location>
</feature>
<dbReference type="OrthoDB" id="191150at2759"/>
<accession>A0A6A4K8P5</accession>
<comment type="caution">
    <text evidence="4">The sequence shown here is derived from an EMBL/GenBank/DDBJ whole genome shotgun (WGS) entry which is preliminary data.</text>
</comment>
<dbReference type="Pfam" id="PF03803">
    <property type="entry name" value="Scramblase"/>
    <property type="match status" value="1"/>
</dbReference>
<dbReference type="EMBL" id="WIXP02000005">
    <property type="protein sequence ID" value="KAF6211093.1"/>
    <property type="molecule type" value="Genomic_DNA"/>
</dbReference>
<dbReference type="GO" id="GO:0017128">
    <property type="term" value="F:phospholipid scramblase activity"/>
    <property type="evidence" value="ECO:0007669"/>
    <property type="project" value="InterPro"/>
</dbReference>
<dbReference type="Proteomes" id="UP000466442">
    <property type="component" value="Linkage Group LG5"/>
</dbReference>
<proteinExistence type="inferred from homology"/>
<comment type="similarity">
    <text evidence="1 2">Belongs to the phospholipid scramblase family.</text>
</comment>
<sequence>MEEFAQSIRRTCGFRIWSVNTAFIEVTMAQYPPNPQAYPPPYEGGGGYPSAPGDYPPANPGYPPANPGYPPAGYPPSQPSYPPAPGGYPPASGGYPPAPGGYPPAPGGYPSAGYPQPQSYPPGPQPGYAPQGYPQPQHGFNAPGGYPPAGGAGAPISQQPTSEGWMLAPPKPASCPPGLEYLMTLDQLLVKQKVEILEALTGFETQNKYTVKNSLGQKVFYAVEDSSCCSRCFCGTLRPFDMKILDNFKNEVIHMYRPLACQSCWFPCCLQTLEVSSPPGCVVGSVVQEWTLFCPKFSIRNAAGDTVLYIEGPLCTYSICGDVEFQVLALDGTTVVGRISKQWSGLLREAFTDADFFGVTFPMDLDVKMKAVMLAACFLIDFMFFDKTGGREEDGFGMC</sequence>
<dbReference type="PANTHER" id="PTHR23248">
    <property type="entry name" value="PHOSPHOLIPID SCRAMBLASE-RELATED"/>
    <property type="match status" value="1"/>
</dbReference>
<dbReference type="AlphaFoldDB" id="A0A6A4K8P5"/>
<keyword evidence="2" id="KW-0449">Lipoprotein</keyword>
<dbReference type="SUPFAM" id="SSF54518">
    <property type="entry name" value="Tubby C-terminal domain-like"/>
    <property type="match status" value="1"/>
</dbReference>
<keyword evidence="2" id="KW-0106">Calcium</keyword>